<evidence type="ECO:0000256" key="1">
    <source>
        <dbReference type="SAM" id="Phobius"/>
    </source>
</evidence>
<dbReference type="AlphaFoldDB" id="A0A179G3U5"/>
<gene>
    <name evidence="2" type="ORF">VFPPC_15137</name>
</gene>
<organism evidence="2 3">
    <name type="scientific">Pochonia chlamydosporia 170</name>
    <dbReference type="NCBI Taxonomy" id="1380566"/>
    <lineage>
        <taxon>Eukaryota</taxon>
        <taxon>Fungi</taxon>
        <taxon>Dikarya</taxon>
        <taxon>Ascomycota</taxon>
        <taxon>Pezizomycotina</taxon>
        <taxon>Sordariomycetes</taxon>
        <taxon>Hypocreomycetidae</taxon>
        <taxon>Hypocreales</taxon>
        <taxon>Clavicipitaceae</taxon>
        <taxon>Pochonia</taxon>
    </lineage>
</organism>
<dbReference type="KEGG" id="pchm:VFPPC_15137"/>
<keyword evidence="3" id="KW-1185">Reference proteome</keyword>
<evidence type="ECO:0000313" key="3">
    <source>
        <dbReference type="Proteomes" id="UP000078397"/>
    </source>
</evidence>
<dbReference type="RefSeq" id="XP_018148540.1">
    <property type="nucleotide sequence ID" value="XM_018292890.1"/>
</dbReference>
<proteinExistence type="predicted"/>
<keyword evidence="1" id="KW-1133">Transmembrane helix</keyword>
<feature type="transmembrane region" description="Helical" evidence="1">
    <location>
        <begin position="15"/>
        <end position="37"/>
    </location>
</feature>
<sequence>MVTELLGYRALPTAAIMHGYVIAFFKTAGACVLSIIVNNMPQASKTSSIPCL</sequence>
<protein>
    <submittedName>
        <fullName evidence="2">Uncharacterized protein</fullName>
    </submittedName>
</protein>
<keyword evidence="1" id="KW-0472">Membrane</keyword>
<dbReference type="Proteomes" id="UP000078397">
    <property type="component" value="Unassembled WGS sequence"/>
</dbReference>
<accession>A0A179G3U5</accession>
<comment type="caution">
    <text evidence="2">The sequence shown here is derived from an EMBL/GenBank/DDBJ whole genome shotgun (WGS) entry which is preliminary data.</text>
</comment>
<name>A0A179G3U5_METCM</name>
<dbReference type="EMBL" id="LSBJ02000001">
    <property type="protein sequence ID" value="OAQ72457.1"/>
    <property type="molecule type" value="Genomic_DNA"/>
</dbReference>
<dbReference type="GeneID" id="28856884"/>
<evidence type="ECO:0000313" key="2">
    <source>
        <dbReference type="EMBL" id="OAQ72457.1"/>
    </source>
</evidence>
<reference evidence="2 3" key="1">
    <citation type="journal article" date="2016" name="PLoS Pathog.">
        <title>Biosynthesis of antibiotic leucinostatins in bio-control fungus Purpureocillium lilacinum and their inhibition on phytophthora revealed by genome mining.</title>
        <authorList>
            <person name="Wang G."/>
            <person name="Liu Z."/>
            <person name="Lin R."/>
            <person name="Li E."/>
            <person name="Mao Z."/>
            <person name="Ling J."/>
            <person name="Yang Y."/>
            <person name="Yin W.B."/>
            <person name="Xie B."/>
        </authorList>
    </citation>
    <scope>NUCLEOTIDE SEQUENCE [LARGE SCALE GENOMIC DNA]</scope>
    <source>
        <strain evidence="2">170</strain>
    </source>
</reference>
<keyword evidence="1" id="KW-0812">Transmembrane</keyword>